<comment type="caution">
    <text evidence="2">The sequence shown here is derived from an EMBL/GenBank/DDBJ whole genome shotgun (WGS) entry which is preliminary data.</text>
</comment>
<evidence type="ECO:0000313" key="2">
    <source>
        <dbReference type="EMBL" id="MDP9847430.1"/>
    </source>
</evidence>
<protein>
    <recommendedName>
        <fullName evidence="4">Amino acid permease</fullName>
    </recommendedName>
</protein>
<evidence type="ECO:0008006" key="4">
    <source>
        <dbReference type="Google" id="ProtNLM"/>
    </source>
</evidence>
<evidence type="ECO:0000256" key="1">
    <source>
        <dbReference type="SAM" id="Phobius"/>
    </source>
</evidence>
<dbReference type="RefSeq" id="WP_307564519.1">
    <property type="nucleotide sequence ID" value="NZ_JAUSQU010000001.1"/>
</dbReference>
<accession>A0ABT9QM23</accession>
<dbReference type="EMBL" id="JAUSQU010000001">
    <property type="protein sequence ID" value="MDP9847430.1"/>
    <property type="molecule type" value="Genomic_DNA"/>
</dbReference>
<keyword evidence="1" id="KW-0812">Transmembrane</keyword>
<evidence type="ECO:0000313" key="3">
    <source>
        <dbReference type="Proteomes" id="UP001225356"/>
    </source>
</evidence>
<sequence length="153" mass="16272">METQQGSGDPAPRPTPEEARLALREAQQARSSLDSIPVPGWYFPVLALMIAGITLSQLLPSFAGLAVVIVMIAGTGAMVGLYVNKIGVRPRISEVKGRLAWPPAAAVLLVSLAAFVLDQGYGQDWGWIVAAVANAGLILGYGLYLRRHLRKPA</sequence>
<gene>
    <name evidence="2" type="ORF">J2853_006641</name>
</gene>
<organism evidence="2 3">
    <name type="scientific">Streptosporangium lutulentum</name>
    <dbReference type="NCBI Taxonomy" id="1461250"/>
    <lineage>
        <taxon>Bacteria</taxon>
        <taxon>Bacillati</taxon>
        <taxon>Actinomycetota</taxon>
        <taxon>Actinomycetes</taxon>
        <taxon>Streptosporangiales</taxon>
        <taxon>Streptosporangiaceae</taxon>
        <taxon>Streptosporangium</taxon>
    </lineage>
</organism>
<feature type="transmembrane region" description="Helical" evidence="1">
    <location>
        <begin position="65"/>
        <end position="87"/>
    </location>
</feature>
<feature type="transmembrane region" description="Helical" evidence="1">
    <location>
        <begin position="40"/>
        <end position="59"/>
    </location>
</feature>
<keyword evidence="3" id="KW-1185">Reference proteome</keyword>
<keyword evidence="1" id="KW-0472">Membrane</keyword>
<feature type="transmembrane region" description="Helical" evidence="1">
    <location>
        <begin position="125"/>
        <end position="145"/>
    </location>
</feature>
<dbReference type="Proteomes" id="UP001225356">
    <property type="component" value="Unassembled WGS sequence"/>
</dbReference>
<feature type="transmembrane region" description="Helical" evidence="1">
    <location>
        <begin position="99"/>
        <end position="119"/>
    </location>
</feature>
<proteinExistence type="predicted"/>
<keyword evidence="1" id="KW-1133">Transmembrane helix</keyword>
<name>A0ABT9QM23_9ACTN</name>
<reference evidence="2 3" key="1">
    <citation type="submission" date="2023-07" db="EMBL/GenBank/DDBJ databases">
        <title>Sequencing the genomes of 1000 actinobacteria strains.</title>
        <authorList>
            <person name="Klenk H.-P."/>
        </authorList>
    </citation>
    <scope>NUCLEOTIDE SEQUENCE [LARGE SCALE GENOMIC DNA]</scope>
    <source>
        <strain evidence="2 3">DSM 46740</strain>
    </source>
</reference>